<dbReference type="InterPro" id="IPR051532">
    <property type="entry name" value="Ester_Hydrolysis_Enzymes"/>
</dbReference>
<dbReference type="KEGG" id="oxy:HCG48_02820"/>
<reference evidence="2 3" key="1">
    <citation type="submission" date="2020-04" db="EMBL/GenBank/DDBJ databases">
        <authorList>
            <person name="Basu S."/>
            <person name="Maruthanayagam V."/>
            <person name="Chakraborty S."/>
            <person name="Pramanik A."/>
            <person name="Mukherjee J."/>
            <person name="Brink B."/>
        </authorList>
    </citation>
    <scope>NUCLEOTIDE SEQUENCE [LARGE SCALE GENOMIC DNA]</scope>
    <source>
        <strain evidence="2 3">AP17</strain>
    </source>
</reference>
<dbReference type="EMBL" id="CP051167">
    <property type="protein sequence ID" value="QIZ73564.1"/>
    <property type="molecule type" value="Genomic_DNA"/>
</dbReference>
<proteinExistence type="predicted"/>
<dbReference type="GO" id="GO:0004622">
    <property type="term" value="F:phosphatidylcholine lysophospholipase activity"/>
    <property type="evidence" value="ECO:0007669"/>
    <property type="project" value="TreeGrafter"/>
</dbReference>
<dbReference type="PANTHER" id="PTHR30383">
    <property type="entry name" value="THIOESTERASE 1/PROTEASE 1/LYSOPHOSPHOLIPASE L1"/>
    <property type="match status" value="1"/>
</dbReference>
<dbReference type="Gene3D" id="3.40.50.1110">
    <property type="entry name" value="SGNH hydrolase"/>
    <property type="match status" value="1"/>
</dbReference>
<evidence type="ECO:0000313" key="2">
    <source>
        <dbReference type="EMBL" id="QIZ73564.1"/>
    </source>
</evidence>
<name>A0A6H1U3Z6_9CYAN</name>
<sequence>MPQAANPPGLWFAAPQADEDLAIAEIAPTVEIQPPEFSQTYRLGASTNLETNHLETHYFETNYFAANGLETNDLKANHLETHNLETNRFEYALWKPSAEPVSPQRVSQGRDPVEAIAYARLAAPRPVSGSQLYLQRWAALQAGQTYTRLPGDSFHSAWMQASRQPTYEDWKELLACEAQAIASGQGSNHLSILLGDSISLWFPQEGLPSGKLWLNQGISGDTSGGILERLWAFADTRPDTIYLLAGINDLRRGLSDNEILWNQRAIVRRLKATHPQAEIVIQSILPTRLTEIPNDRIRKINQKLAAIAGEEGVRYMNLNALFTDRFGNLRSELTTDGLHLNQNGYQVWQQALHRAESWIALHRDL</sequence>
<evidence type="ECO:0000259" key="1">
    <source>
        <dbReference type="Pfam" id="PF13472"/>
    </source>
</evidence>
<dbReference type="Pfam" id="PF13472">
    <property type="entry name" value="Lipase_GDSL_2"/>
    <property type="match status" value="1"/>
</dbReference>
<dbReference type="SUPFAM" id="SSF52266">
    <property type="entry name" value="SGNH hydrolase"/>
    <property type="match status" value="1"/>
</dbReference>
<dbReference type="InterPro" id="IPR013830">
    <property type="entry name" value="SGNH_hydro"/>
</dbReference>
<evidence type="ECO:0000313" key="3">
    <source>
        <dbReference type="Proteomes" id="UP000500857"/>
    </source>
</evidence>
<feature type="domain" description="SGNH hydrolase-type esterase" evidence="1">
    <location>
        <begin position="213"/>
        <end position="347"/>
    </location>
</feature>
<protein>
    <submittedName>
        <fullName evidence="2">Lysophospholipase</fullName>
    </submittedName>
</protein>
<dbReference type="PANTHER" id="PTHR30383:SF5">
    <property type="entry name" value="SGNH HYDROLASE-TYPE ESTERASE DOMAIN-CONTAINING PROTEIN"/>
    <property type="match status" value="1"/>
</dbReference>
<dbReference type="AlphaFoldDB" id="A0A6H1U3Z6"/>
<dbReference type="Proteomes" id="UP000500857">
    <property type="component" value="Chromosome"/>
</dbReference>
<dbReference type="InterPro" id="IPR036514">
    <property type="entry name" value="SGNH_hydro_sf"/>
</dbReference>
<gene>
    <name evidence="2" type="ORF">HCG48_02820</name>
</gene>
<organism evidence="2 3">
    <name type="scientific">Oxynema aestuarii AP17</name>
    <dbReference type="NCBI Taxonomy" id="2064643"/>
    <lineage>
        <taxon>Bacteria</taxon>
        <taxon>Bacillati</taxon>
        <taxon>Cyanobacteriota</taxon>
        <taxon>Cyanophyceae</taxon>
        <taxon>Oscillatoriophycideae</taxon>
        <taxon>Oscillatoriales</taxon>
        <taxon>Oscillatoriaceae</taxon>
        <taxon>Oxynema</taxon>
        <taxon>Oxynema aestuarii</taxon>
    </lineage>
</organism>
<keyword evidence="3" id="KW-1185">Reference proteome</keyword>
<accession>A0A6H1U3Z6</accession>